<keyword evidence="3" id="KW-0690">Ribosome biogenesis</keyword>
<feature type="binding site" evidence="3">
    <location>
        <position position="272"/>
    </location>
    <ligand>
        <name>Zn(2+)</name>
        <dbReference type="ChEBI" id="CHEBI:29105"/>
    </ligand>
</feature>
<keyword evidence="3" id="KW-0963">Cytoplasm</keyword>
<dbReference type="PROSITE" id="PS50936">
    <property type="entry name" value="ENGC_GTPASE"/>
    <property type="match status" value="1"/>
</dbReference>
<dbReference type="EC" id="3.6.1.-" evidence="3"/>
<dbReference type="InterPro" id="IPR010914">
    <property type="entry name" value="RsgA_GTPase_dom"/>
</dbReference>
<feature type="binding site" evidence="3">
    <location>
        <begin position="138"/>
        <end position="141"/>
    </location>
    <ligand>
        <name>GTP</name>
        <dbReference type="ChEBI" id="CHEBI:37565"/>
    </ligand>
</feature>
<dbReference type="GO" id="GO:0003924">
    <property type="term" value="F:GTPase activity"/>
    <property type="evidence" value="ECO:0007669"/>
    <property type="project" value="UniProtKB-UniRule"/>
</dbReference>
<dbReference type="AlphaFoldDB" id="A0A193LL59"/>
<evidence type="ECO:0000256" key="2">
    <source>
        <dbReference type="ARBA" id="ARBA00023134"/>
    </source>
</evidence>
<comment type="subcellular location">
    <subcellularLocation>
        <location evidence="3">Cytoplasm</location>
    </subcellularLocation>
</comment>
<feature type="domain" description="CP-type G" evidence="5">
    <location>
        <begin position="82"/>
        <end position="248"/>
    </location>
</feature>
<organism evidence="6 7">
    <name type="scientific">Woeseia oceani</name>
    <dbReference type="NCBI Taxonomy" id="1548547"/>
    <lineage>
        <taxon>Bacteria</taxon>
        <taxon>Pseudomonadati</taxon>
        <taxon>Pseudomonadota</taxon>
        <taxon>Gammaproteobacteria</taxon>
        <taxon>Woeseiales</taxon>
        <taxon>Woeseiaceae</taxon>
        <taxon>Woeseia</taxon>
    </lineage>
</organism>
<feature type="binding site" evidence="3">
    <location>
        <position position="277"/>
    </location>
    <ligand>
        <name>Zn(2+)</name>
        <dbReference type="ChEBI" id="CHEBI:29105"/>
    </ligand>
</feature>
<evidence type="ECO:0000313" key="7">
    <source>
        <dbReference type="Proteomes" id="UP000092695"/>
    </source>
</evidence>
<dbReference type="Gene3D" id="1.10.40.50">
    <property type="entry name" value="Probable gtpase engc, domain 3"/>
    <property type="match status" value="1"/>
</dbReference>
<dbReference type="PANTHER" id="PTHR32120">
    <property type="entry name" value="SMALL RIBOSOMAL SUBUNIT BIOGENESIS GTPASE RSGA"/>
    <property type="match status" value="1"/>
</dbReference>
<keyword evidence="3" id="KW-0378">Hydrolase</keyword>
<dbReference type="KEGG" id="woc:BA177_10405"/>
<comment type="cofactor">
    <cofactor evidence="3">
        <name>Zn(2+)</name>
        <dbReference type="ChEBI" id="CHEBI:29105"/>
    </cofactor>
    <text evidence="3">Binds 1 zinc ion per subunit.</text>
</comment>
<dbReference type="GO" id="GO:0046872">
    <property type="term" value="F:metal ion binding"/>
    <property type="evidence" value="ECO:0007669"/>
    <property type="project" value="UniProtKB-KW"/>
</dbReference>
<dbReference type="InterPro" id="IPR004881">
    <property type="entry name" value="Ribosome_biogen_GTPase_RsgA"/>
</dbReference>
<dbReference type="EMBL" id="CP016268">
    <property type="protein sequence ID" value="ANO53153.1"/>
    <property type="molecule type" value="Genomic_DNA"/>
</dbReference>
<dbReference type="Proteomes" id="UP000092695">
    <property type="component" value="Chromosome"/>
</dbReference>
<dbReference type="CDD" id="cd01854">
    <property type="entry name" value="YjeQ_EngC"/>
    <property type="match status" value="1"/>
</dbReference>
<dbReference type="GO" id="GO:0042274">
    <property type="term" value="P:ribosomal small subunit biogenesis"/>
    <property type="evidence" value="ECO:0007669"/>
    <property type="project" value="UniProtKB-UniRule"/>
</dbReference>
<protein>
    <recommendedName>
        <fullName evidence="3">Small ribosomal subunit biogenesis GTPase RsgA</fullName>
        <ecNumber evidence="3">3.6.1.-</ecNumber>
    </recommendedName>
</protein>
<dbReference type="InterPro" id="IPR030378">
    <property type="entry name" value="G_CP_dom"/>
</dbReference>
<dbReference type="GO" id="GO:0005737">
    <property type="term" value="C:cytoplasm"/>
    <property type="evidence" value="ECO:0007669"/>
    <property type="project" value="UniProtKB-SubCell"/>
</dbReference>
<evidence type="ECO:0000313" key="6">
    <source>
        <dbReference type="EMBL" id="ANO53153.1"/>
    </source>
</evidence>
<dbReference type="Pfam" id="PF03193">
    <property type="entry name" value="RsgA_GTPase"/>
    <property type="match status" value="1"/>
</dbReference>
<comment type="function">
    <text evidence="3">One of several proteins that assist in the late maturation steps of the functional core of the 30S ribosomal subunit. Helps release RbfA from mature subunits. May play a role in the assembly of ribosomal proteins into the subunit. Circularly permuted GTPase that catalyzes slow GTP hydrolysis, GTPase activity is stimulated by the 30S ribosomal subunit.</text>
</comment>
<feature type="binding site" evidence="3">
    <location>
        <position position="285"/>
    </location>
    <ligand>
        <name>Zn(2+)</name>
        <dbReference type="ChEBI" id="CHEBI:29105"/>
    </ligand>
</feature>
<keyword evidence="3" id="KW-0694">RNA-binding</keyword>
<keyword evidence="7" id="KW-1185">Reference proteome</keyword>
<dbReference type="PROSITE" id="PS51721">
    <property type="entry name" value="G_CP"/>
    <property type="match status" value="1"/>
</dbReference>
<feature type="binding site" evidence="3">
    <location>
        <begin position="190"/>
        <end position="198"/>
    </location>
    <ligand>
        <name>GTP</name>
        <dbReference type="ChEBI" id="CHEBI:37565"/>
    </ligand>
</feature>
<keyword evidence="2 3" id="KW-0342">GTP-binding</keyword>
<dbReference type="STRING" id="1548547.BA177_10405"/>
<dbReference type="GO" id="GO:0005525">
    <property type="term" value="F:GTP binding"/>
    <property type="evidence" value="ECO:0007669"/>
    <property type="project" value="UniProtKB-UniRule"/>
</dbReference>
<accession>A0A193LL59</accession>
<gene>
    <name evidence="3" type="primary">rsgA</name>
    <name evidence="6" type="ORF">BA177_10405</name>
</gene>
<keyword evidence="3" id="KW-0862">Zinc</keyword>
<evidence type="ECO:0000259" key="4">
    <source>
        <dbReference type="PROSITE" id="PS50936"/>
    </source>
</evidence>
<evidence type="ECO:0000259" key="5">
    <source>
        <dbReference type="PROSITE" id="PS51721"/>
    </source>
</evidence>
<keyword evidence="1 3" id="KW-0547">Nucleotide-binding</keyword>
<feature type="binding site" evidence="3">
    <location>
        <position position="279"/>
    </location>
    <ligand>
        <name>Zn(2+)</name>
        <dbReference type="ChEBI" id="CHEBI:29105"/>
    </ligand>
</feature>
<comment type="subunit">
    <text evidence="3">Monomer. Associates with 30S ribosomal subunit, binds 16S rRNA.</text>
</comment>
<dbReference type="Gene3D" id="3.40.50.300">
    <property type="entry name" value="P-loop containing nucleotide triphosphate hydrolases"/>
    <property type="match status" value="1"/>
</dbReference>
<dbReference type="NCBIfam" id="TIGR00157">
    <property type="entry name" value="ribosome small subunit-dependent GTPase A"/>
    <property type="match status" value="1"/>
</dbReference>
<reference evidence="6 7" key="1">
    <citation type="submission" date="2016-06" db="EMBL/GenBank/DDBJ databases">
        <title>Complete genome sequence of a deep-branching marine Gamma Proteobacterium Woeseia oceani type strain XK5.</title>
        <authorList>
            <person name="Mu D."/>
            <person name="Du Z."/>
        </authorList>
    </citation>
    <scope>NUCLEOTIDE SEQUENCE [LARGE SCALE GENOMIC DNA]</scope>
    <source>
        <strain evidence="6 7">XK5</strain>
    </source>
</reference>
<keyword evidence="3" id="KW-0699">rRNA-binding</keyword>
<proteinExistence type="inferred from homology"/>
<keyword evidence="3" id="KW-0479">Metal-binding</keyword>
<dbReference type="HAMAP" id="MF_01820">
    <property type="entry name" value="GTPase_RsgA"/>
    <property type="match status" value="1"/>
</dbReference>
<dbReference type="PANTHER" id="PTHR32120:SF11">
    <property type="entry name" value="SMALL RIBOSOMAL SUBUNIT BIOGENESIS GTPASE RSGA 1, MITOCHONDRIAL-RELATED"/>
    <property type="match status" value="1"/>
</dbReference>
<dbReference type="InterPro" id="IPR027417">
    <property type="entry name" value="P-loop_NTPase"/>
</dbReference>
<dbReference type="GO" id="GO:0019843">
    <property type="term" value="F:rRNA binding"/>
    <property type="evidence" value="ECO:0007669"/>
    <property type="project" value="UniProtKB-KW"/>
</dbReference>
<sequence length="319" mass="35477">MLPRYARNKPQHRQRRAVSKRHEAVVIATFGRRMNLRILADGTTVRARIKGRDLKPVCGDRVLAETIENEPDLLIVEILPRDNELTRPNMRGKTEILAANIDFVAVACAAVPRPDWYIVDRYLCAAELMRVKAAIVFNKVDDGSAEPEAAEELAVYRALDYDTVVCSAKTERNMDALESILEQHVAIIVGQSGVGKSSLINVLTQGEQRTAAVSTAKGGEGRHTTVNSVMLAQPRGGYVVDSPGVRDYAPAIAEPAEVEFGFREIHGRSEHCRFANCRHRHEPGCAVKAALESGDISERRYESYKRMLLLTEQQGRGRY</sequence>
<name>A0A193LL59_9GAMM</name>
<feature type="domain" description="EngC GTPase" evidence="4">
    <location>
        <begin position="99"/>
        <end position="246"/>
    </location>
</feature>
<dbReference type="SUPFAM" id="SSF52540">
    <property type="entry name" value="P-loop containing nucleoside triphosphate hydrolases"/>
    <property type="match status" value="1"/>
</dbReference>
<evidence type="ECO:0000256" key="1">
    <source>
        <dbReference type="ARBA" id="ARBA00022741"/>
    </source>
</evidence>
<evidence type="ECO:0000256" key="3">
    <source>
        <dbReference type="HAMAP-Rule" id="MF_01820"/>
    </source>
</evidence>
<comment type="similarity">
    <text evidence="3">Belongs to the TRAFAC class YlqF/YawG GTPase family. RsgA subfamily.</text>
</comment>